<dbReference type="AlphaFoldDB" id="A0A1G2MTC4"/>
<evidence type="ECO:0000313" key="1">
    <source>
        <dbReference type="EMBL" id="OHA27004.1"/>
    </source>
</evidence>
<protein>
    <submittedName>
        <fullName evidence="1">Uncharacterized protein</fullName>
    </submittedName>
</protein>
<accession>A0A1G2MTC4</accession>
<organism evidence="1 2">
    <name type="scientific">Candidatus Taylorbacteria bacterium RIFCSPHIGHO2_02_FULL_46_13</name>
    <dbReference type="NCBI Taxonomy" id="1802312"/>
    <lineage>
        <taxon>Bacteria</taxon>
        <taxon>Candidatus Tayloriibacteriota</taxon>
    </lineage>
</organism>
<comment type="caution">
    <text evidence="1">The sequence shown here is derived from an EMBL/GenBank/DDBJ whole genome shotgun (WGS) entry which is preliminary data.</text>
</comment>
<evidence type="ECO:0000313" key="2">
    <source>
        <dbReference type="Proteomes" id="UP000177565"/>
    </source>
</evidence>
<dbReference type="EMBL" id="MHRQ01000013">
    <property type="protein sequence ID" value="OHA27004.1"/>
    <property type="molecule type" value="Genomic_DNA"/>
</dbReference>
<sequence length="207" mass="22632">MSKNTLVTSNQTDAVRDMANAKGVTRAQFQSAQDDGRIARFLDSLRGDSCVIPAPSGACIHTVRIRFKPDSGWQEAVNAAGPNTPSEYNIRKVGDQYPPTGTEEIEEDLILLNYPKGDGNWNTVHAWAVTQNLTKTVPREVFALGEQHPKLHEVLGQNPMYAVATTECSFGGGRGACYVWWVGSGRGAGLVWVDNFGDASGWFVFRQ</sequence>
<name>A0A1G2MTC4_9BACT</name>
<gene>
    <name evidence="1" type="ORF">A3C06_04545</name>
</gene>
<reference evidence="1 2" key="1">
    <citation type="journal article" date="2016" name="Nat. Commun.">
        <title>Thousands of microbial genomes shed light on interconnected biogeochemical processes in an aquifer system.</title>
        <authorList>
            <person name="Anantharaman K."/>
            <person name="Brown C.T."/>
            <person name="Hug L.A."/>
            <person name="Sharon I."/>
            <person name="Castelle C.J."/>
            <person name="Probst A.J."/>
            <person name="Thomas B.C."/>
            <person name="Singh A."/>
            <person name="Wilkins M.J."/>
            <person name="Karaoz U."/>
            <person name="Brodie E.L."/>
            <person name="Williams K.H."/>
            <person name="Hubbard S.S."/>
            <person name="Banfield J.F."/>
        </authorList>
    </citation>
    <scope>NUCLEOTIDE SEQUENCE [LARGE SCALE GENOMIC DNA]</scope>
</reference>
<dbReference type="Proteomes" id="UP000177565">
    <property type="component" value="Unassembled WGS sequence"/>
</dbReference>
<proteinExistence type="predicted"/>